<comment type="caution">
    <text evidence="1">The sequence shown here is derived from an EMBL/GenBank/DDBJ whole genome shotgun (WGS) entry which is preliminary data.</text>
</comment>
<accession>A0A853CDE2</accession>
<dbReference type="RefSeq" id="WP_179715318.1">
    <property type="nucleotide sequence ID" value="NZ_JACBZT010000001.1"/>
</dbReference>
<organism evidence="1 2">
    <name type="scientific">Petropleomorpha daqingensis</name>
    <dbReference type="NCBI Taxonomy" id="2026353"/>
    <lineage>
        <taxon>Bacteria</taxon>
        <taxon>Bacillati</taxon>
        <taxon>Actinomycetota</taxon>
        <taxon>Actinomycetes</taxon>
        <taxon>Geodermatophilales</taxon>
        <taxon>Geodermatophilaceae</taxon>
        <taxon>Petropleomorpha</taxon>
    </lineage>
</organism>
<dbReference type="InterPro" id="IPR013207">
    <property type="entry name" value="LGFP"/>
</dbReference>
<dbReference type="Proteomes" id="UP000541969">
    <property type="component" value="Unassembled WGS sequence"/>
</dbReference>
<evidence type="ECO:0000313" key="1">
    <source>
        <dbReference type="EMBL" id="NYJ04622.1"/>
    </source>
</evidence>
<sequence>MSRARRAPDTGARAAARSALGRGPATLLLLLIAAAAAFGLVSSSTPSAQAAVASDFRAGNIIADAVFFNSNTMSAANIQGFLEGKVPRCSGGTCLRDYYQDTWTRTADAQCGVYQGAAGERASTILYKVAQACGVNPMVLLVLLQKESSLVTSTAPSSTNYRSATGYGCPDTAPCDAQYYGFYNQVYKAAWQYKRYTNNPNSYSYRAGRDNYIQWSPTASCGGSNVYIDNKATAALYIYTPYQPNAAAMRNLYGTGDGCSAYGNRNFWRIFTDWFGSTQVSYTVSGPISDVYYAMGGSSGALGDALGFQYPTAGGGLTQAFQNGRIHWSPATGAHAVLTPLAGEYDSLAGESGPLGYPIGDRYSTWGNGWTQAFQNGRIHYSPTTGAHAVLAPISAAYDALLGESGALGYPTGDRYATWGNGWTQGFQNGRIHYSPTTGTHAVLAPISAAYDALLGESGALGYPTGDRYATAGSGWTQSFQNGRIHWTQATGAHAVIDSISTAYDALGGEAGVLGYPTGDRYPTPNSGWTQAFQNGRIHYSPTTGAHAVLAPISAPYDAMQGESGALGYPTGEQYATPSGGTAQHFENGVMIVAPGGTATLVLDAIGRFYAGLGGATSALGEPSGALQGSSASGFTQSFQNGRVLDGPDTTPHAVLGPMLVAYDAAGAQAGALGWPTSEQTVAASGTVFQRFENGYLVVTGAGARTVLGDLADGWQGLGAADGALGDPTGNRTAIPSGGWQQAFTGGTLLTTPGTGTSAVLGDIATAYAAAGGPTGPLGAPVGSRYATPSSGWTQAFQNGRIHYSPTTGAHAVLAPLSAAYDALMGESGVLGYPTGDRTATAGSGWAQTFQNGRLSWSATTGARTVLGQIATAYAALGGEAGSLGYPTGDRYPTPNNGWTQAFQNGRIHYSPTTGAHAVLAPISAAYDALTGESGALGYPTGERYATPNGGWTQAFQKGRIHYSPTTGAHAVLAPISGAYDALMGESGALGYPTGDRYPTPNNGWTQAFQNGRIHYSPTTGAHAVLAPISGAYDALMGESGALGYPTGDRYPTPNNGWTQAFQNGRIHYSPTTGAYAVLAPISAAYDSVRGESGVLGYPTGSVVTRADGSKVQQFEHGTITWTARGGAVVTTQ</sequence>
<dbReference type="EMBL" id="JACBZT010000001">
    <property type="protein sequence ID" value="NYJ04622.1"/>
    <property type="molecule type" value="Genomic_DNA"/>
</dbReference>
<name>A0A853CDE2_9ACTN</name>
<keyword evidence="2" id="KW-1185">Reference proteome</keyword>
<dbReference type="Pfam" id="PF08310">
    <property type="entry name" value="LGFP"/>
    <property type="match status" value="16"/>
</dbReference>
<proteinExistence type="predicted"/>
<evidence type="ECO:0000313" key="2">
    <source>
        <dbReference type="Proteomes" id="UP000541969"/>
    </source>
</evidence>
<dbReference type="AlphaFoldDB" id="A0A853CDE2"/>
<gene>
    <name evidence="1" type="ORF">GGQ55_000900</name>
</gene>
<reference evidence="1 2" key="1">
    <citation type="submission" date="2020-07" db="EMBL/GenBank/DDBJ databases">
        <title>Sequencing the genomes of 1000 actinobacteria strains.</title>
        <authorList>
            <person name="Klenk H.-P."/>
        </authorList>
    </citation>
    <scope>NUCLEOTIDE SEQUENCE [LARGE SCALE GENOMIC DNA]</scope>
    <source>
        <strain evidence="1 2">DSM 104001</strain>
    </source>
</reference>
<protein>
    <submittedName>
        <fullName evidence="1">Uncharacterized protein with LGFP repeats</fullName>
    </submittedName>
</protein>